<evidence type="ECO:0000313" key="2">
    <source>
        <dbReference type="Proteomes" id="UP000789570"/>
    </source>
</evidence>
<dbReference type="AlphaFoldDB" id="A0A9N9J1S2"/>
<evidence type="ECO:0000313" key="1">
    <source>
        <dbReference type="EMBL" id="CAG8760977.1"/>
    </source>
</evidence>
<name>A0A9N9J1S2_9GLOM</name>
<organism evidence="1 2">
    <name type="scientific">Funneliformis caledonium</name>
    <dbReference type="NCBI Taxonomy" id="1117310"/>
    <lineage>
        <taxon>Eukaryota</taxon>
        <taxon>Fungi</taxon>
        <taxon>Fungi incertae sedis</taxon>
        <taxon>Mucoromycota</taxon>
        <taxon>Glomeromycotina</taxon>
        <taxon>Glomeromycetes</taxon>
        <taxon>Glomerales</taxon>
        <taxon>Glomeraceae</taxon>
        <taxon>Funneliformis</taxon>
    </lineage>
</organism>
<sequence length="70" mass="8466">NELAIPKQDIHNPILVDASLIKISVDNYLISLYSFFYNQRWRFRFVNDKIKLKELMIHSYDTHLKEKRNA</sequence>
<feature type="non-terminal residue" evidence="1">
    <location>
        <position position="1"/>
    </location>
</feature>
<reference evidence="1" key="1">
    <citation type="submission" date="2021-06" db="EMBL/GenBank/DDBJ databases">
        <authorList>
            <person name="Kallberg Y."/>
            <person name="Tangrot J."/>
            <person name="Rosling A."/>
        </authorList>
    </citation>
    <scope>NUCLEOTIDE SEQUENCE</scope>
    <source>
        <strain evidence="1">UK204</strain>
    </source>
</reference>
<keyword evidence="2" id="KW-1185">Reference proteome</keyword>
<dbReference type="EMBL" id="CAJVPQ010022618">
    <property type="protein sequence ID" value="CAG8760977.1"/>
    <property type="molecule type" value="Genomic_DNA"/>
</dbReference>
<dbReference type="Proteomes" id="UP000789570">
    <property type="component" value="Unassembled WGS sequence"/>
</dbReference>
<gene>
    <name evidence="1" type="ORF">FCALED_LOCUS16928</name>
</gene>
<comment type="caution">
    <text evidence="1">The sequence shown here is derived from an EMBL/GenBank/DDBJ whole genome shotgun (WGS) entry which is preliminary data.</text>
</comment>
<proteinExistence type="predicted"/>
<protein>
    <submittedName>
        <fullName evidence="1">8399_t:CDS:1</fullName>
    </submittedName>
</protein>
<accession>A0A9N9J1S2</accession>